<dbReference type="InterPro" id="IPR035924">
    <property type="entry name" value="FlaG-like_sf"/>
</dbReference>
<gene>
    <name evidence="1" type="primary">yvyC_1</name>
    <name evidence="1" type="ORF">SDC9_114182</name>
</gene>
<name>A0A645BP50_9ZZZZ</name>
<dbReference type="Pfam" id="PF03646">
    <property type="entry name" value="FlaG"/>
    <property type="match status" value="1"/>
</dbReference>
<dbReference type="InterPro" id="IPR005186">
    <property type="entry name" value="FlaG"/>
</dbReference>
<evidence type="ECO:0000313" key="1">
    <source>
        <dbReference type="EMBL" id="MPM67260.1"/>
    </source>
</evidence>
<dbReference type="EMBL" id="VSSQ01021585">
    <property type="protein sequence ID" value="MPM67260.1"/>
    <property type="molecule type" value="Genomic_DNA"/>
</dbReference>
<dbReference type="PANTHER" id="PTHR37166:SF1">
    <property type="entry name" value="PROTEIN FLAG"/>
    <property type="match status" value="1"/>
</dbReference>
<dbReference type="PANTHER" id="PTHR37166">
    <property type="entry name" value="PROTEIN FLAG"/>
    <property type="match status" value="1"/>
</dbReference>
<protein>
    <recommendedName>
        <fullName evidence="2">Flagellar protein FlaG</fullName>
    </recommendedName>
</protein>
<proteinExistence type="predicted"/>
<dbReference type="SUPFAM" id="SSF160214">
    <property type="entry name" value="FlaG-like"/>
    <property type="match status" value="1"/>
</dbReference>
<accession>A0A645BP50</accession>
<sequence>MNKFLEIVNSDIQFSVHEKTNRLIVRVVDTRDNKVIKEFPPHEMLDTIAKIRDYVGLLLDKKA</sequence>
<organism evidence="1">
    <name type="scientific">bioreactor metagenome</name>
    <dbReference type="NCBI Taxonomy" id="1076179"/>
    <lineage>
        <taxon>unclassified sequences</taxon>
        <taxon>metagenomes</taxon>
        <taxon>ecological metagenomes</taxon>
    </lineage>
</organism>
<evidence type="ECO:0008006" key="2">
    <source>
        <dbReference type="Google" id="ProtNLM"/>
    </source>
</evidence>
<reference evidence="1" key="1">
    <citation type="submission" date="2019-08" db="EMBL/GenBank/DDBJ databases">
        <authorList>
            <person name="Kucharzyk K."/>
            <person name="Murdoch R.W."/>
            <person name="Higgins S."/>
            <person name="Loffler F."/>
        </authorList>
    </citation>
    <scope>NUCLEOTIDE SEQUENCE</scope>
</reference>
<dbReference type="AlphaFoldDB" id="A0A645BP50"/>
<comment type="caution">
    <text evidence="1">The sequence shown here is derived from an EMBL/GenBank/DDBJ whole genome shotgun (WGS) entry which is preliminary data.</text>
</comment>
<dbReference type="Gene3D" id="3.30.160.170">
    <property type="entry name" value="FlaG-like"/>
    <property type="match status" value="1"/>
</dbReference>